<proteinExistence type="predicted"/>
<name>A0A9P0NVG4_ACAOB</name>
<protein>
    <recommendedName>
        <fullName evidence="3">Reverse transcriptase domain-containing protein</fullName>
    </recommendedName>
</protein>
<sequence length="81" mass="8779">MVVMGKLFSNVSACSATAERGPCFFQCPQGSHIGPVLFTLFVNGDAESISNSRSCLIFAGDLRLFKTVKISTMRKSDKEIS</sequence>
<evidence type="ECO:0000313" key="1">
    <source>
        <dbReference type="EMBL" id="CAH1960780.1"/>
    </source>
</evidence>
<keyword evidence="2" id="KW-1185">Reference proteome</keyword>
<dbReference type="AlphaFoldDB" id="A0A9P0NVG4"/>
<dbReference type="OrthoDB" id="5219169at2759"/>
<dbReference type="EMBL" id="CAKOFQ010006689">
    <property type="protein sequence ID" value="CAH1960780.1"/>
    <property type="molecule type" value="Genomic_DNA"/>
</dbReference>
<dbReference type="Proteomes" id="UP001152888">
    <property type="component" value="Unassembled WGS sequence"/>
</dbReference>
<gene>
    <name evidence="1" type="ORF">ACAOBT_LOCUS3791</name>
</gene>
<accession>A0A9P0NVG4</accession>
<organism evidence="1 2">
    <name type="scientific">Acanthoscelides obtectus</name>
    <name type="common">Bean weevil</name>
    <name type="synonym">Bruchus obtectus</name>
    <dbReference type="NCBI Taxonomy" id="200917"/>
    <lineage>
        <taxon>Eukaryota</taxon>
        <taxon>Metazoa</taxon>
        <taxon>Ecdysozoa</taxon>
        <taxon>Arthropoda</taxon>
        <taxon>Hexapoda</taxon>
        <taxon>Insecta</taxon>
        <taxon>Pterygota</taxon>
        <taxon>Neoptera</taxon>
        <taxon>Endopterygota</taxon>
        <taxon>Coleoptera</taxon>
        <taxon>Polyphaga</taxon>
        <taxon>Cucujiformia</taxon>
        <taxon>Chrysomeloidea</taxon>
        <taxon>Chrysomelidae</taxon>
        <taxon>Bruchinae</taxon>
        <taxon>Bruchini</taxon>
        <taxon>Acanthoscelides</taxon>
    </lineage>
</organism>
<evidence type="ECO:0000313" key="2">
    <source>
        <dbReference type="Proteomes" id="UP001152888"/>
    </source>
</evidence>
<reference evidence="1" key="1">
    <citation type="submission" date="2022-03" db="EMBL/GenBank/DDBJ databases">
        <authorList>
            <person name="Sayadi A."/>
        </authorList>
    </citation>
    <scope>NUCLEOTIDE SEQUENCE</scope>
</reference>
<evidence type="ECO:0008006" key="3">
    <source>
        <dbReference type="Google" id="ProtNLM"/>
    </source>
</evidence>
<comment type="caution">
    <text evidence="1">The sequence shown here is derived from an EMBL/GenBank/DDBJ whole genome shotgun (WGS) entry which is preliminary data.</text>
</comment>